<organism evidence="1 2">
    <name type="scientific">Desulfofundulus luciae</name>
    <dbReference type="NCBI Taxonomy" id="74702"/>
    <lineage>
        <taxon>Bacteria</taxon>
        <taxon>Bacillati</taxon>
        <taxon>Bacillota</taxon>
        <taxon>Clostridia</taxon>
        <taxon>Eubacteriales</taxon>
        <taxon>Peptococcaceae</taxon>
        <taxon>Desulfofundulus</taxon>
    </lineage>
</organism>
<dbReference type="RefSeq" id="WP_307399104.1">
    <property type="nucleotide sequence ID" value="NZ_JAUSUX010000001.1"/>
</dbReference>
<sequence>MESAGDILSLLGSKEGFKFENKPGSYDIGWKFANAQKIVALVAPYGEHWKWAYTIQKDAGKWEIVKKEYANEDPFPFSRKLHEIYYYQE</sequence>
<accession>A0ABU0AXG3</accession>
<reference evidence="1 2" key="1">
    <citation type="submission" date="2023-07" db="EMBL/GenBank/DDBJ databases">
        <title>Genomic Encyclopedia of Type Strains, Phase IV (KMG-IV): sequencing the most valuable type-strain genomes for metagenomic binning, comparative biology and taxonomic classification.</title>
        <authorList>
            <person name="Goeker M."/>
        </authorList>
    </citation>
    <scope>NUCLEOTIDE SEQUENCE [LARGE SCALE GENOMIC DNA]</scope>
    <source>
        <strain evidence="1 2">DSM 12396</strain>
    </source>
</reference>
<comment type="caution">
    <text evidence="1">The sequence shown here is derived from an EMBL/GenBank/DDBJ whole genome shotgun (WGS) entry which is preliminary data.</text>
</comment>
<protein>
    <submittedName>
        <fullName evidence="1">Uncharacterized protein</fullName>
    </submittedName>
</protein>
<proteinExistence type="predicted"/>
<evidence type="ECO:0000313" key="2">
    <source>
        <dbReference type="Proteomes" id="UP001225644"/>
    </source>
</evidence>
<dbReference type="Proteomes" id="UP001225644">
    <property type="component" value="Unassembled WGS sequence"/>
</dbReference>
<name>A0ABU0AXG3_9FIRM</name>
<dbReference type="EMBL" id="JAUSUX010000001">
    <property type="protein sequence ID" value="MDQ0285161.1"/>
    <property type="molecule type" value="Genomic_DNA"/>
</dbReference>
<evidence type="ECO:0000313" key="1">
    <source>
        <dbReference type="EMBL" id="MDQ0285161.1"/>
    </source>
</evidence>
<gene>
    <name evidence="1" type="ORF">J2Z49_000251</name>
</gene>
<keyword evidence="2" id="KW-1185">Reference proteome</keyword>